<evidence type="ECO:0000313" key="12">
    <source>
        <dbReference type="Proteomes" id="UP000425178"/>
    </source>
</evidence>
<feature type="binding site" evidence="10">
    <location>
        <position position="59"/>
    </location>
    <ligand>
        <name>Na(+)</name>
        <dbReference type="ChEBI" id="CHEBI:29101"/>
        <note>structural</note>
    </ligand>
</feature>
<evidence type="ECO:0000313" key="11">
    <source>
        <dbReference type="EMBL" id="QGU05444.1"/>
    </source>
</evidence>
<dbReference type="GO" id="GO:0062054">
    <property type="term" value="F:fluoride channel activity"/>
    <property type="evidence" value="ECO:0007669"/>
    <property type="project" value="UniProtKB-UniRule"/>
</dbReference>
<comment type="activity regulation">
    <text evidence="10">Na(+) is not transported, but it plays an essential structural role and its presence is essential for fluoride channel function.</text>
</comment>
<name>A0A6B8VVT0_9CORY</name>
<evidence type="ECO:0000256" key="6">
    <source>
        <dbReference type="ARBA" id="ARBA00023303"/>
    </source>
</evidence>
<feature type="transmembrane region" description="Helical" evidence="10">
    <location>
        <begin position="79"/>
        <end position="97"/>
    </location>
</feature>
<keyword evidence="10" id="KW-0813">Transport</keyword>
<dbReference type="KEGG" id="ccoe:CETAM_11015"/>
<sequence>MLRDATAVGAGALLGALARYGLEEFLGAGLPTLLGVNILGSFLMGLLRPGAFWGRGVLGGFTSFSTFACLAATSSPLQAVGYVLATVVGCVGAWLLGDRWAR</sequence>
<accession>A0A6B8VVT0</accession>
<dbReference type="Pfam" id="PF02537">
    <property type="entry name" value="CRCB"/>
    <property type="match status" value="1"/>
</dbReference>
<keyword evidence="6 10" id="KW-0407">Ion channel</keyword>
<evidence type="ECO:0000256" key="2">
    <source>
        <dbReference type="ARBA" id="ARBA00022475"/>
    </source>
</evidence>
<proteinExistence type="inferred from homology"/>
<organism evidence="11 12">
    <name type="scientific">Corynebacterium comes</name>
    <dbReference type="NCBI Taxonomy" id="2675218"/>
    <lineage>
        <taxon>Bacteria</taxon>
        <taxon>Bacillati</taxon>
        <taxon>Actinomycetota</taxon>
        <taxon>Actinomycetes</taxon>
        <taxon>Mycobacteriales</taxon>
        <taxon>Corynebacteriaceae</taxon>
        <taxon>Corynebacterium</taxon>
    </lineage>
</organism>
<dbReference type="GO" id="GO:0046872">
    <property type="term" value="F:metal ion binding"/>
    <property type="evidence" value="ECO:0007669"/>
    <property type="project" value="UniProtKB-KW"/>
</dbReference>
<evidence type="ECO:0000256" key="7">
    <source>
        <dbReference type="ARBA" id="ARBA00035120"/>
    </source>
</evidence>
<dbReference type="InterPro" id="IPR003691">
    <property type="entry name" value="FluC"/>
</dbReference>
<comment type="function">
    <text evidence="9 10">Fluoride-specific ion channel. Important for reducing fluoride concentration in the cell, thus reducing its toxicity.</text>
</comment>
<keyword evidence="12" id="KW-1185">Reference proteome</keyword>
<keyword evidence="3 10" id="KW-0812">Transmembrane</keyword>
<keyword evidence="5 10" id="KW-0472">Membrane</keyword>
<dbReference type="Proteomes" id="UP000425178">
    <property type="component" value="Chromosome"/>
</dbReference>
<evidence type="ECO:0000256" key="10">
    <source>
        <dbReference type="HAMAP-Rule" id="MF_00454"/>
    </source>
</evidence>
<dbReference type="EMBL" id="CP046453">
    <property type="protein sequence ID" value="QGU05444.1"/>
    <property type="molecule type" value="Genomic_DNA"/>
</dbReference>
<evidence type="ECO:0000256" key="4">
    <source>
        <dbReference type="ARBA" id="ARBA00022989"/>
    </source>
</evidence>
<feature type="binding site" evidence="10">
    <location>
        <position position="62"/>
    </location>
    <ligand>
        <name>Na(+)</name>
        <dbReference type="ChEBI" id="CHEBI:29101"/>
        <note>structural</note>
    </ligand>
</feature>
<keyword evidence="10" id="KW-0406">Ion transport</keyword>
<evidence type="ECO:0000256" key="1">
    <source>
        <dbReference type="ARBA" id="ARBA00004651"/>
    </source>
</evidence>
<feature type="transmembrane region" description="Helical" evidence="10">
    <location>
        <begin position="28"/>
        <end position="47"/>
    </location>
</feature>
<keyword evidence="10" id="KW-0479">Metal-binding</keyword>
<keyword evidence="2 10" id="KW-1003">Cell membrane</keyword>
<comment type="subcellular location">
    <subcellularLocation>
        <location evidence="1 10">Cell membrane</location>
        <topology evidence="1 10">Multi-pass membrane protein</topology>
    </subcellularLocation>
</comment>
<reference evidence="11 12" key="1">
    <citation type="journal article" date="2021" name="Int. J. Syst. Evol. Microbiol.">
        <title>Classification of three corynebacterial strains isolated from a small paddock in North Rhine-Westphalia: proposal of &lt;i&gt;Corynebacterium kalinowskii&lt;/i&gt; sp. nov., &lt;i&gt;Corynebacterium comes&lt;/i&gt; sp. nov. and &lt;i&gt;Corynebacterium occultum&lt;/i&gt; sp. nov.</title>
        <authorList>
            <person name="Schaffert L."/>
            <person name="Ruwe M."/>
            <person name="Milse J."/>
            <person name="Hanuschka K."/>
            <person name="Ortseifen V."/>
            <person name="Droste J."/>
            <person name="Brandt D."/>
            <person name="Schl L."/>
            <person name="Kutter Y."/>
            <person name="Vinke S."/>
            <person name="Vieh P."/>
            <person name="Jacob L."/>
            <person name="L N.C."/>
            <person name="Schulte-Berndt E."/>
            <person name="Hain C."/>
            <person name="Linder M."/>
            <person name="Schmidt P."/>
            <person name="Wollenschl L."/>
            <person name="Luttermann T."/>
            <person name="Thieme E."/>
            <person name="Hassa J."/>
            <person name="Haak M."/>
            <person name="Wittchen M."/>
            <person name="Mentz A."/>
            <person name="Persicke M."/>
            <person name="Busche T."/>
            <person name="R C."/>
        </authorList>
    </citation>
    <scope>NUCLEOTIDE SEQUENCE [LARGE SCALE GENOMIC DNA]</scope>
    <source>
        <strain evidence="11 12">2019</strain>
    </source>
</reference>
<dbReference type="HAMAP" id="MF_00454">
    <property type="entry name" value="FluC"/>
    <property type="match status" value="1"/>
</dbReference>
<dbReference type="NCBIfam" id="NF001101">
    <property type="entry name" value="PRK00134.1"/>
    <property type="match status" value="1"/>
</dbReference>
<keyword evidence="10" id="KW-0915">Sodium</keyword>
<dbReference type="GO" id="GO:0005886">
    <property type="term" value="C:plasma membrane"/>
    <property type="evidence" value="ECO:0007669"/>
    <property type="project" value="UniProtKB-SubCell"/>
</dbReference>
<comment type="similarity">
    <text evidence="7 10">Belongs to the fluoride channel Fluc/FEX (TC 1.A.43) family.</text>
</comment>
<dbReference type="GO" id="GO:0140114">
    <property type="term" value="P:cellular detoxification of fluoride"/>
    <property type="evidence" value="ECO:0007669"/>
    <property type="project" value="UniProtKB-UniRule"/>
</dbReference>
<evidence type="ECO:0000256" key="9">
    <source>
        <dbReference type="ARBA" id="ARBA00049940"/>
    </source>
</evidence>
<comment type="catalytic activity">
    <reaction evidence="8">
        <text>fluoride(in) = fluoride(out)</text>
        <dbReference type="Rhea" id="RHEA:76159"/>
        <dbReference type="ChEBI" id="CHEBI:17051"/>
    </reaction>
    <physiologicalReaction direction="left-to-right" evidence="8">
        <dbReference type="Rhea" id="RHEA:76160"/>
    </physiologicalReaction>
</comment>
<feature type="transmembrane region" description="Helical" evidence="10">
    <location>
        <begin position="52"/>
        <end position="73"/>
    </location>
</feature>
<evidence type="ECO:0000256" key="5">
    <source>
        <dbReference type="ARBA" id="ARBA00023136"/>
    </source>
</evidence>
<protein>
    <recommendedName>
        <fullName evidence="10">Fluoride-specific ion channel FluC</fullName>
    </recommendedName>
</protein>
<gene>
    <name evidence="10" type="primary">fluC</name>
    <name evidence="10" type="synonym">crcB</name>
    <name evidence="11" type="ORF">CETAM_11015</name>
</gene>
<evidence type="ECO:0000256" key="8">
    <source>
        <dbReference type="ARBA" id="ARBA00035585"/>
    </source>
</evidence>
<keyword evidence="4 10" id="KW-1133">Transmembrane helix</keyword>
<dbReference type="AlphaFoldDB" id="A0A6B8VVT0"/>
<evidence type="ECO:0000256" key="3">
    <source>
        <dbReference type="ARBA" id="ARBA00022692"/>
    </source>
</evidence>